<sequence length="154" mass="16489">MAQGASLKPAAWPRHSHSHPTPAAMAIVAHSRSCLRTAMFAVVGIVACWCVLPSPATFVAGTRAAPARLSSPLVPRRVASAQVSERVADIVADLLNVDKEMLSDDMPLRELGDSLDIAESIFYLEEAFDVELALDEMADFKSLGEVASLIEAKM</sequence>
<name>A0A7S4SPJ0_9DINO</name>
<dbReference type="PROSITE" id="PS50075">
    <property type="entry name" value="CARRIER"/>
    <property type="match status" value="1"/>
</dbReference>
<organism evidence="2">
    <name type="scientific">Alexandrium monilatum</name>
    <dbReference type="NCBI Taxonomy" id="311494"/>
    <lineage>
        <taxon>Eukaryota</taxon>
        <taxon>Sar</taxon>
        <taxon>Alveolata</taxon>
        <taxon>Dinophyceae</taxon>
        <taxon>Gonyaulacales</taxon>
        <taxon>Pyrocystaceae</taxon>
        <taxon>Alexandrium</taxon>
    </lineage>
</organism>
<dbReference type="Gene3D" id="1.10.1200.10">
    <property type="entry name" value="ACP-like"/>
    <property type="match status" value="1"/>
</dbReference>
<dbReference type="SUPFAM" id="SSF47336">
    <property type="entry name" value="ACP-like"/>
    <property type="match status" value="1"/>
</dbReference>
<gene>
    <name evidence="2" type="ORF">AMON00008_LOCUS53664</name>
</gene>
<proteinExistence type="predicted"/>
<dbReference type="Pfam" id="PF00550">
    <property type="entry name" value="PP-binding"/>
    <property type="match status" value="1"/>
</dbReference>
<evidence type="ECO:0000313" key="2">
    <source>
        <dbReference type="EMBL" id="CAE4651884.1"/>
    </source>
</evidence>
<dbReference type="AlphaFoldDB" id="A0A7S4SPJ0"/>
<dbReference type="InterPro" id="IPR009081">
    <property type="entry name" value="PP-bd_ACP"/>
</dbReference>
<evidence type="ECO:0000259" key="1">
    <source>
        <dbReference type="PROSITE" id="PS50075"/>
    </source>
</evidence>
<dbReference type="EMBL" id="HBNR01075524">
    <property type="protein sequence ID" value="CAE4651884.1"/>
    <property type="molecule type" value="Transcribed_RNA"/>
</dbReference>
<reference evidence="2" key="1">
    <citation type="submission" date="2021-01" db="EMBL/GenBank/DDBJ databases">
        <authorList>
            <person name="Corre E."/>
            <person name="Pelletier E."/>
            <person name="Niang G."/>
            <person name="Scheremetjew M."/>
            <person name="Finn R."/>
            <person name="Kale V."/>
            <person name="Holt S."/>
            <person name="Cochrane G."/>
            <person name="Meng A."/>
            <person name="Brown T."/>
            <person name="Cohen L."/>
        </authorList>
    </citation>
    <scope>NUCLEOTIDE SEQUENCE</scope>
    <source>
        <strain evidence="2">CCMP3105</strain>
    </source>
</reference>
<accession>A0A7S4SPJ0</accession>
<dbReference type="InterPro" id="IPR036736">
    <property type="entry name" value="ACP-like_sf"/>
</dbReference>
<feature type="domain" description="Carrier" evidence="1">
    <location>
        <begin position="78"/>
        <end position="154"/>
    </location>
</feature>
<protein>
    <recommendedName>
        <fullName evidence="1">Carrier domain-containing protein</fullName>
    </recommendedName>
</protein>